<dbReference type="InterPro" id="IPR002477">
    <property type="entry name" value="Peptidoglycan-bd-like"/>
</dbReference>
<reference evidence="2 3" key="1">
    <citation type="submission" date="2016-11" db="EMBL/GenBank/DDBJ databases">
        <authorList>
            <consortium name="Pathogen Informatics"/>
        </authorList>
    </citation>
    <scope>NUCLEOTIDE SEQUENCE [LARGE SCALE GENOMIC DNA]</scope>
    <source>
        <strain evidence="2 3">911</strain>
    </source>
</reference>
<dbReference type="EMBL" id="FVGW01000022">
    <property type="protein sequence ID" value="SKN00585.1"/>
    <property type="molecule type" value="Genomic_DNA"/>
</dbReference>
<dbReference type="InterPro" id="IPR029058">
    <property type="entry name" value="AB_hydrolase_fold"/>
</dbReference>
<dbReference type="Proteomes" id="UP000190074">
    <property type="component" value="Unassembled WGS sequence"/>
</dbReference>
<dbReference type="Gene3D" id="1.10.101.10">
    <property type="entry name" value="PGBD-like superfamily/PGBD"/>
    <property type="match status" value="1"/>
</dbReference>
<dbReference type="InterPro" id="IPR036366">
    <property type="entry name" value="PGBDSf"/>
</dbReference>
<dbReference type="Gene3D" id="3.40.50.1820">
    <property type="entry name" value="alpha/beta hydrolase"/>
    <property type="match status" value="1"/>
</dbReference>
<evidence type="ECO:0000313" key="3">
    <source>
        <dbReference type="Proteomes" id="UP000190074"/>
    </source>
</evidence>
<sequence>MSARLPLKSGSSDARGDDVSHWQRWGKQYASAYGDLMGPVDGYYGNGDAAFTREMQRRLGLPQTGVFDELTASRVGYGGTVAPRPRRKIWLYSSPGSGADWNVGPSFALGEWCKGVLKINHQPLSFQKGGYLGLLGGDAKFSYNEVTYDQYKSLEYCLDHNPDINDPDLELWFSGYSQSADGMEDALEILFGDGGFIHPGDPTRTPSPPGKYRHLRDRINGVVQFGNPSTPVTGIARKARPAWLAKLVRNVNARNDFYAVAPDNIRPAFYAIIVQAELELPFFVHVLRIAVPIITDWATAALPIIGPLLGGFGPMAQMGLGMISGLQGMGQNPLFGNLMGQAGSSRDTKVDDDLRRLLSPTGVLQNIPGLIALIAALPGLQAHGEYHLPKPEFGGRDGIAVAYDIIAGFRR</sequence>
<accession>A0A1T8V6A8</accession>
<dbReference type="RefSeq" id="WP_079636329.1">
    <property type="nucleotide sequence ID" value="NZ_FVGW01000022.1"/>
</dbReference>
<name>A0A1T8V6A8_9MYCO</name>
<evidence type="ECO:0000313" key="2">
    <source>
        <dbReference type="EMBL" id="SKN00585.1"/>
    </source>
</evidence>
<dbReference type="InterPro" id="IPR036365">
    <property type="entry name" value="PGBD-like_sf"/>
</dbReference>
<dbReference type="AlphaFoldDB" id="A0A1T8V6A8"/>
<evidence type="ECO:0000259" key="1">
    <source>
        <dbReference type="Pfam" id="PF01471"/>
    </source>
</evidence>
<dbReference type="SUPFAM" id="SSF47090">
    <property type="entry name" value="PGBD-like"/>
    <property type="match status" value="1"/>
</dbReference>
<organism evidence="2 3">
    <name type="scientific">Mycobacteroides abscessus subsp. massiliense</name>
    <dbReference type="NCBI Taxonomy" id="1962118"/>
    <lineage>
        <taxon>Bacteria</taxon>
        <taxon>Bacillati</taxon>
        <taxon>Actinomycetota</taxon>
        <taxon>Actinomycetes</taxon>
        <taxon>Mycobacteriales</taxon>
        <taxon>Mycobacteriaceae</taxon>
        <taxon>Mycobacteroides</taxon>
        <taxon>Mycobacteroides abscessus</taxon>
    </lineage>
</organism>
<feature type="domain" description="Peptidoglycan binding-like" evidence="1">
    <location>
        <begin position="27"/>
        <end position="72"/>
    </location>
</feature>
<proteinExistence type="predicted"/>
<gene>
    <name evidence="2" type="ORF">SAMEA2259716_05740</name>
</gene>
<protein>
    <submittedName>
        <fullName evidence="2">Putative peptidoglycan-binding domain-containing protein</fullName>
    </submittedName>
</protein>
<dbReference type="Pfam" id="PF01471">
    <property type="entry name" value="PG_binding_1"/>
    <property type="match status" value="1"/>
</dbReference>